<keyword evidence="3" id="KW-0808">Transferase</keyword>
<feature type="compositionally biased region" description="Basic and acidic residues" evidence="1">
    <location>
        <begin position="184"/>
        <end position="200"/>
    </location>
</feature>
<reference evidence="3" key="2">
    <citation type="submission" date="2023-05" db="EMBL/GenBank/DDBJ databases">
        <authorList>
            <consortium name="Lawrence Berkeley National Laboratory"/>
            <person name="Steindorff A."/>
            <person name="Hensen N."/>
            <person name="Bonometti L."/>
            <person name="Westerberg I."/>
            <person name="Brannstrom I.O."/>
            <person name="Guillou S."/>
            <person name="Cros-Aarteil S."/>
            <person name="Calhoun S."/>
            <person name="Haridas S."/>
            <person name="Kuo A."/>
            <person name="Mondo S."/>
            <person name="Pangilinan J."/>
            <person name="Riley R."/>
            <person name="Labutti K."/>
            <person name="Andreopoulos B."/>
            <person name="Lipzen A."/>
            <person name="Chen C."/>
            <person name="Yanf M."/>
            <person name="Daum C."/>
            <person name="Ng V."/>
            <person name="Clum A."/>
            <person name="Ohm R."/>
            <person name="Martin F."/>
            <person name="Silar P."/>
            <person name="Natvig D."/>
            <person name="Lalanne C."/>
            <person name="Gautier V."/>
            <person name="Ament-Velasquez S.L."/>
            <person name="Kruys A."/>
            <person name="Hutchinson M.I."/>
            <person name="Powell A.J."/>
            <person name="Barry K."/>
            <person name="Miller A.N."/>
            <person name="Grigoriev I.V."/>
            <person name="Debuchy R."/>
            <person name="Gladieux P."/>
            <person name="Thoren M.H."/>
            <person name="Johannesson H."/>
        </authorList>
    </citation>
    <scope>NUCLEOTIDE SEQUENCE</scope>
    <source>
        <strain evidence="3">CBS 103.79</strain>
    </source>
</reference>
<feature type="region of interest" description="Disordered" evidence="1">
    <location>
        <begin position="138"/>
        <end position="204"/>
    </location>
</feature>
<name>A0AAN6RW75_9PEZI</name>
<dbReference type="Proteomes" id="UP001303889">
    <property type="component" value="Unassembled WGS sequence"/>
</dbReference>
<dbReference type="Pfam" id="PF12350">
    <property type="entry name" value="CTK3_C"/>
    <property type="match status" value="1"/>
</dbReference>
<dbReference type="Gene3D" id="1.25.40.90">
    <property type="match status" value="1"/>
</dbReference>
<sequence>MADPFEVRMRFTNQLRQLNASVTSAQKAAQYALKYRDMAEDLHSCILEQLERSNMNTRANIMYFIEHFLDLANKDGHGDYVRMMQRDIIRVVDAVAPDDGSGAANVKVVRKVLHALHNKSFLEAQAVSQIEEVLKERDASAQDITMSSPPASGDDHARSSMPPSRTLPPYNATTSSSKRGHAPAKLDRKQVEQRIEEDRERHKRQRENIWAVSAADDAELEKLWEETSDLGEDDHRMGEEEWAEWKAEVEARRCAHLREGEGTGR</sequence>
<feature type="domain" description="CID" evidence="2">
    <location>
        <begin position="3"/>
        <end position="138"/>
    </location>
</feature>
<dbReference type="InterPro" id="IPR008942">
    <property type="entry name" value="ENTH_VHS"/>
</dbReference>
<gene>
    <name evidence="3" type="ORF">C8A05DRAFT_31842</name>
</gene>
<dbReference type="InterPro" id="IPR042326">
    <property type="entry name" value="Ctk3"/>
</dbReference>
<dbReference type="InterPro" id="IPR006569">
    <property type="entry name" value="CID_dom"/>
</dbReference>
<proteinExistence type="predicted"/>
<dbReference type="EMBL" id="MU855400">
    <property type="protein sequence ID" value="KAK3904386.1"/>
    <property type="molecule type" value="Genomic_DNA"/>
</dbReference>
<evidence type="ECO:0000313" key="3">
    <source>
        <dbReference type="EMBL" id="KAK3904386.1"/>
    </source>
</evidence>
<dbReference type="InterPro" id="IPR024638">
    <property type="entry name" value="Ctk3_N"/>
</dbReference>
<keyword evidence="3" id="KW-0418">Kinase</keyword>
<dbReference type="FunFam" id="1.25.40.90:FF:000032">
    <property type="entry name" value="CTD kinase subunit gamma"/>
    <property type="match status" value="1"/>
</dbReference>
<dbReference type="GO" id="GO:0016301">
    <property type="term" value="F:kinase activity"/>
    <property type="evidence" value="ECO:0007669"/>
    <property type="project" value="UniProtKB-KW"/>
</dbReference>
<dbReference type="GO" id="GO:0045943">
    <property type="term" value="P:positive regulation of transcription by RNA polymerase I"/>
    <property type="evidence" value="ECO:0007669"/>
    <property type="project" value="TreeGrafter"/>
</dbReference>
<keyword evidence="4" id="KW-1185">Reference proteome</keyword>
<dbReference type="AlphaFoldDB" id="A0AAN6RW75"/>
<evidence type="ECO:0000259" key="2">
    <source>
        <dbReference type="PROSITE" id="PS51391"/>
    </source>
</evidence>
<dbReference type="Pfam" id="PF12243">
    <property type="entry name" value="CTK3"/>
    <property type="match status" value="1"/>
</dbReference>
<dbReference type="GO" id="GO:0070692">
    <property type="term" value="C:CTDK-1 complex"/>
    <property type="evidence" value="ECO:0007669"/>
    <property type="project" value="InterPro"/>
</dbReference>
<evidence type="ECO:0000256" key="1">
    <source>
        <dbReference type="SAM" id="MobiDB-lite"/>
    </source>
</evidence>
<dbReference type="GO" id="GO:0032786">
    <property type="term" value="P:positive regulation of DNA-templated transcription, elongation"/>
    <property type="evidence" value="ECO:0007669"/>
    <property type="project" value="InterPro"/>
</dbReference>
<accession>A0AAN6RW75</accession>
<protein>
    <submittedName>
        <fullName evidence="3">CTD kinase subunit gamma CTK3-domain-containing protein</fullName>
    </submittedName>
</protein>
<dbReference type="PROSITE" id="PS51391">
    <property type="entry name" value="CID"/>
    <property type="match status" value="1"/>
</dbReference>
<comment type="caution">
    <text evidence="3">The sequence shown here is derived from an EMBL/GenBank/DDBJ whole genome shotgun (WGS) entry which is preliminary data.</text>
</comment>
<dbReference type="InterPro" id="IPR024637">
    <property type="entry name" value="Ctk3_C"/>
</dbReference>
<organism evidence="3 4">
    <name type="scientific">Staphylotrichum tortipilum</name>
    <dbReference type="NCBI Taxonomy" id="2831512"/>
    <lineage>
        <taxon>Eukaryota</taxon>
        <taxon>Fungi</taxon>
        <taxon>Dikarya</taxon>
        <taxon>Ascomycota</taxon>
        <taxon>Pezizomycotina</taxon>
        <taxon>Sordariomycetes</taxon>
        <taxon>Sordariomycetidae</taxon>
        <taxon>Sordariales</taxon>
        <taxon>Chaetomiaceae</taxon>
        <taxon>Staphylotrichum</taxon>
    </lineage>
</organism>
<evidence type="ECO:0000313" key="4">
    <source>
        <dbReference type="Proteomes" id="UP001303889"/>
    </source>
</evidence>
<dbReference type="PANTHER" id="PTHR28291:SF1">
    <property type="entry name" value="CTD KINASE SUBUNIT GAMMA"/>
    <property type="match status" value="1"/>
</dbReference>
<dbReference type="PANTHER" id="PTHR28291">
    <property type="entry name" value="CTD KINASE SUBUNIT GAMMA"/>
    <property type="match status" value="1"/>
</dbReference>
<reference evidence="3" key="1">
    <citation type="journal article" date="2023" name="Mol. Phylogenet. Evol.">
        <title>Genome-scale phylogeny and comparative genomics of the fungal order Sordariales.</title>
        <authorList>
            <person name="Hensen N."/>
            <person name="Bonometti L."/>
            <person name="Westerberg I."/>
            <person name="Brannstrom I.O."/>
            <person name="Guillou S."/>
            <person name="Cros-Aarteil S."/>
            <person name="Calhoun S."/>
            <person name="Haridas S."/>
            <person name="Kuo A."/>
            <person name="Mondo S."/>
            <person name="Pangilinan J."/>
            <person name="Riley R."/>
            <person name="LaButti K."/>
            <person name="Andreopoulos B."/>
            <person name="Lipzen A."/>
            <person name="Chen C."/>
            <person name="Yan M."/>
            <person name="Daum C."/>
            <person name="Ng V."/>
            <person name="Clum A."/>
            <person name="Steindorff A."/>
            <person name="Ohm R.A."/>
            <person name="Martin F."/>
            <person name="Silar P."/>
            <person name="Natvig D.O."/>
            <person name="Lalanne C."/>
            <person name="Gautier V."/>
            <person name="Ament-Velasquez S.L."/>
            <person name="Kruys A."/>
            <person name="Hutchinson M.I."/>
            <person name="Powell A.J."/>
            <person name="Barry K."/>
            <person name="Miller A.N."/>
            <person name="Grigoriev I.V."/>
            <person name="Debuchy R."/>
            <person name="Gladieux P."/>
            <person name="Hiltunen Thoren M."/>
            <person name="Johannesson H."/>
        </authorList>
    </citation>
    <scope>NUCLEOTIDE SEQUENCE</scope>
    <source>
        <strain evidence="3">CBS 103.79</strain>
    </source>
</reference>